<keyword evidence="4" id="KW-0812">Transmembrane</keyword>
<dbReference type="Pfam" id="PF01627">
    <property type="entry name" value="Hpt"/>
    <property type="match status" value="1"/>
</dbReference>
<dbReference type="EMBL" id="CP016414">
    <property type="protein sequence ID" value="ANU37026.1"/>
    <property type="molecule type" value="Genomic_DNA"/>
</dbReference>
<keyword evidence="2" id="KW-0597">Phosphoprotein</keyword>
<evidence type="ECO:0000256" key="1">
    <source>
        <dbReference type="ARBA" id="ARBA00023012"/>
    </source>
</evidence>
<dbReference type="Proteomes" id="UP000092528">
    <property type="component" value="Chromosome 1"/>
</dbReference>
<keyword evidence="1" id="KW-0902">Two-component regulatory system</keyword>
<dbReference type="InterPro" id="IPR036641">
    <property type="entry name" value="HPT_dom_sf"/>
</dbReference>
<feature type="compositionally biased region" description="Low complexity" evidence="3">
    <location>
        <begin position="267"/>
        <end position="280"/>
    </location>
</feature>
<dbReference type="STRING" id="45658.VSVS12_01109"/>
<evidence type="ECO:0000313" key="7">
    <source>
        <dbReference type="Proteomes" id="UP000092528"/>
    </source>
</evidence>
<dbReference type="CDD" id="cd00088">
    <property type="entry name" value="HPT"/>
    <property type="match status" value="1"/>
</dbReference>
<evidence type="ECO:0000256" key="2">
    <source>
        <dbReference type="PROSITE-ProRule" id="PRU00110"/>
    </source>
</evidence>
<sequence>MQKRQLMLGWGLILIWAIALTALVVNYHKTEAKMVKVAQLGDSIEEFRSRLFFDAPYRVNLVEQQVNNLNKIEQLHQQLSQASAKEWFNPDVQQLLFTTEWFVEQSHAFINTELALVDLITQVQAKRLAYAEQSDLESYYYRLSAYVFEALFSDASQASVAYRDLDNLYTQSLSLAAEDKQQLQVILANTSQVMGSYAQGSYLVSQLVSHSVHNEVTAIGDQYHLLLEKHFIIGALLSGSVMLLLMALWYRSFTLFAAQVVSSSSLNSQTESQTQTRRTQVSPQKQQTESMTSSQLEEQAPSVAIKPEQANIVNFVASNGEQEPQSISQSEPAGVESQINFPLMLDSLGDDRESLCMLLEVFVEDHQRDVAEITRLLSDAPEEAIRKAHSLKGVGGNLGADRLRDIAGKVEEAIQKDSTQVAELLVTLDVYLSQAIKEAKGFLTEEA</sequence>
<dbReference type="PROSITE" id="PS50894">
    <property type="entry name" value="HPT"/>
    <property type="match status" value="1"/>
</dbReference>
<feature type="transmembrane region" description="Helical" evidence="4">
    <location>
        <begin position="6"/>
        <end position="27"/>
    </location>
</feature>
<keyword evidence="4" id="KW-0472">Membrane</keyword>
<dbReference type="GeneID" id="96873114"/>
<feature type="compositionally biased region" description="Polar residues" evidence="3">
    <location>
        <begin position="281"/>
        <end position="297"/>
    </location>
</feature>
<keyword evidence="7" id="KW-1185">Reference proteome</keyword>
<feature type="transmembrane region" description="Helical" evidence="4">
    <location>
        <begin position="231"/>
        <end position="250"/>
    </location>
</feature>
<dbReference type="SMART" id="SM00073">
    <property type="entry name" value="HPT"/>
    <property type="match status" value="1"/>
</dbReference>
<gene>
    <name evidence="6" type="ORF">VSVS05_01902</name>
</gene>
<dbReference type="SUPFAM" id="SSF47226">
    <property type="entry name" value="Histidine-containing phosphotransfer domain, HPT domain"/>
    <property type="match status" value="1"/>
</dbReference>
<organism evidence="6 7">
    <name type="scientific">Vibrio scophthalmi</name>
    <dbReference type="NCBI Taxonomy" id="45658"/>
    <lineage>
        <taxon>Bacteria</taxon>
        <taxon>Pseudomonadati</taxon>
        <taxon>Pseudomonadota</taxon>
        <taxon>Gammaproteobacteria</taxon>
        <taxon>Vibrionales</taxon>
        <taxon>Vibrionaceae</taxon>
        <taxon>Vibrio</taxon>
    </lineage>
</organism>
<proteinExistence type="predicted"/>
<dbReference type="Gene3D" id="1.20.120.160">
    <property type="entry name" value="HPT domain"/>
    <property type="match status" value="1"/>
</dbReference>
<feature type="region of interest" description="Disordered" evidence="3">
    <location>
        <begin position="267"/>
        <end position="301"/>
    </location>
</feature>
<dbReference type="GO" id="GO:0004672">
    <property type="term" value="F:protein kinase activity"/>
    <property type="evidence" value="ECO:0007669"/>
    <property type="project" value="UniProtKB-ARBA"/>
</dbReference>
<dbReference type="AlphaFoldDB" id="A0A1C7FAQ1"/>
<dbReference type="GO" id="GO:0000160">
    <property type="term" value="P:phosphorelay signal transduction system"/>
    <property type="evidence" value="ECO:0007669"/>
    <property type="project" value="UniProtKB-KW"/>
</dbReference>
<name>A0A1C7FAQ1_9VIBR</name>
<evidence type="ECO:0000256" key="3">
    <source>
        <dbReference type="SAM" id="MobiDB-lite"/>
    </source>
</evidence>
<reference evidence="6 7" key="1">
    <citation type="submission" date="2016-07" db="EMBL/GenBank/DDBJ databases">
        <title>Genome sequencing of Vibrio scophthalmi strain VS-05, an isolated from Paralichthys olivaceus.</title>
        <authorList>
            <person name="Han H.-J."/>
        </authorList>
    </citation>
    <scope>NUCLEOTIDE SEQUENCE [LARGE SCALE GENOMIC DNA]</scope>
    <source>
        <strain evidence="6 7">VS-05</strain>
    </source>
</reference>
<dbReference type="RefSeq" id="WP_005593946.1">
    <property type="nucleotide sequence ID" value="NZ_CP016414.1"/>
</dbReference>
<protein>
    <recommendedName>
        <fullName evidence="5">HPt domain-containing protein</fullName>
    </recommendedName>
</protein>
<feature type="domain" description="HPt" evidence="5">
    <location>
        <begin position="351"/>
        <end position="447"/>
    </location>
</feature>
<dbReference type="InterPro" id="IPR008207">
    <property type="entry name" value="Sig_transdc_His_kin_Hpt_dom"/>
</dbReference>
<keyword evidence="4" id="KW-1133">Transmembrane helix</keyword>
<accession>A0A1C7FAQ1</accession>
<dbReference type="PATRIC" id="fig|45658.7.peg.1893"/>
<evidence type="ECO:0000313" key="6">
    <source>
        <dbReference type="EMBL" id="ANU37026.1"/>
    </source>
</evidence>
<evidence type="ECO:0000259" key="5">
    <source>
        <dbReference type="PROSITE" id="PS50894"/>
    </source>
</evidence>
<feature type="modified residue" description="Phosphohistidine" evidence="2">
    <location>
        <position position="389"/>
    </location>
</feature>
<evidence type="ECO:0000256" key="4">
    <source>
        <dbReference type="SAM" id="Phobius"/>
    </source>
</evidence>